<dbReference type="SMART" id="SM00855">
    <property type="entry name" value="PGAM"/>
    <property type="match status" value="1"/>
</dbReference>
<protein>
    <submittedName>
        <fullName evidence="1">Phosphohistidine phosphatase SixA</fullName>
        <ecNumber evidence="1">3.1.3.-</ecNumber>
    </submittedName>
</protein>
<keyword evidence="2" id="KW-1185">Reference proteome</keyword>
<accession>A0A143WTM2</accession>
<keyword evidence="1" id="KW-0378">Hydrolase</keyword>
<dbReference type="PATRIC" id="fig|1778263.3.peg.264"/>
<proteinExistence type="predicted"/>
<dbReference type="KEGG" id="hed:TPER_HE00264"/>
<dbReference type="Gene3D" id="3.40.50.1240">
    <property type="entry name" value="Phosphoglycerate mutase-like"/>
    <property type="match status" value="1"/>
</dbReference>
<sequence>MEQIFTAFWRMLSLQQRCLMQVLIMRHGDAIANITSSDDTERSLSDRGRNESRLMACWLSGQVAKIEQVLVSPYLRARQTLDCLQKNLVLPDKHEVLLELMPAGNAKLVCYYLQALANKGLNQVLVVSHLPVVGYLVADLCHKQPPMFATASVACVYLDAFSGNGQLCWQVGPQLLSQV</sequence>
<dbReference type="InterPro" id="IPR004449">
    <property type="entry name" value="SixA"/>
</dbReference>
<dbReference type="STRING" id="1778263.TPER_HE00264"/>
<reference evidence="2" key="1">
    <citation type="submission" date="2016-01" db="EMBL/GenBank/DDBJ databases">
        <authorList>
            <person name="Husnik F."/>
        </authorList>
    </citation>
    <scope>NUCLEOTIDE SEQUENCE [LARGE SCALE GENOMIC DNA]</scope>
</reference>
<organism evidence="1 2">
    <name type="scientific">Candidatus Hoaglandella endobia</name>
    <dbReference type="NCBI Taxonomy" id="1778263"/>
    <lineage>
        <taxon>Bacteria</taxon>
        <taxon>Pseudomonadati</taxon>
        <taxon>Pseudomonadota</taxon>
        <taxon>Gammaproteobacteria</taxon>
        <taxon>Enterobacterales</taxon>
        <taxon>Enterobacteriaceae</taxon>
        <taxon>Candidatus Hoaglandella</taxon>
    </lineage>
</organism>
<dbReference type="EC" id="3.1.3.-" evidence="1"/>
<dbReference type="GO" id="GO:0005737">
    <property type="term" value="C:cytoplasm"/>
    <property type="evidence" value="ECO:0007669"/>
    <property type="project" value="InterPro"/>
</dbReference>
<evidence type="ECO:0000313" key="1">
    <source>
        <dbReference type="EMBL" id="CUX97191.1"/>
    </source>
</evidence>
<dbReference type="InterPro" id="IPR029033">
    <property type="entry name" value="His_PPase_superfam"/>
</dbReference>
<gene>
    <name evidence="1" type="primary">sixA</name>
    <name evidence="1" type="ORF">TPER_HE00264</name>
</gene>
<dbReference type="GO" id="GO:0101006">
    <property type="term" value="F:protein histidine phosphatase activity"/>
    <property type="evidence" value="ECO:0007669"/>
    <property type="project" value="InterPro"/>
</dbReference>
<dbReference type="NCBIfam" id="TIGR00249">
    <property type="entry name" value="sixA"/>
    <property type="match status" value="1"/>
</dbReference>
<dbReference type="InterPro" id="IPR013078">
    <property type="entry name" value="His_Pase_superF_clade-1"/>
</dbReference>
<dbReference type="Proteomes" id="UP000095477">
    <property type="component" value="Chromosome I"/>
</dbReference>
<dbReference type="EMBL" id="LN999835">
    <property type="protein sequence ID" value="CUX97191.1"/>
    <property type="molecule type" value="Genomic_DNA"/>
</dbReference>
<dbReference type="AlphaFoldDB" id="A0A143WTM2"/>
<evidence type="ECO:0000313" key="2">
    <source>
        <dbReference type="Proteomes" id="UP000095477"/>
    </source>
</evidence>
<dbReference type="CDD" id="cd07067">
    <property type="entry name" value="HP_PGM_like"/>
    <property type="match status" value="1"/>
</dbReference>
<name>A0A143WTM2_9ENTR</name>
<dbReference type="Pfam" id="PF00300">
    <property type="entry name" value="His_Phos_1"/>
    <property type="match status" value="1"/>
</dbReference>
<dbReference type="SUPFAM" id="SSF53254">
    <property type="entry name" value="Phosphoglycerate mutase-like"/>
    <property type="match status" value="1"/>
</dbReference>